<feature type="transmembrane region" description="Helical" evidence="18">
    <location>
        <begin position="445"/>
        <end position="468"/>
    </location>
</feature>
<accession>A0A0P9GI31</accession>
<dbReference type="CDD" id="cd00371">
    <property type="entry name" value="HMA"/>
    <property type="match status" value="2"/>
</dbReference>
<dbReference type="Pfam" id="PF00122">
    <property type="entry name" value="E1-E2_ATPase"/>
    <property type="match status" value="1"/>
</dbReference>
<proteinExistence type="inferred from homology"/>
<dbReference type="PANTHER" id="PTHR43520:SF8">
    <property type="entry name" value="P-TYPE CU(+) TRANSPORTER"/>
    <property type="match status" value="1"/>
</dbReference>
<evidence type="ECO:0000256" key="7">
    <source>
        <dbReference type="ARBA" id="ARBA00022723"/>
    </source>
</evidence>
<comment type="similarity">
    <text evidence="2 18">Belongs to the cation transport ATPase (P-type) (TC 3.A.3) family. Type IB subfamily.</text>
</comment>
<protein>
    <recommendedName>
        <fullName evidence="3">P-type Cu(+) transporter</fullName>
        <ecNumber evidence="3">7.2.2.8</ecNumber>
    </recommendedName>
</protein>
<evidence type="ECO:0000256" key="12">
    <source>
        <dbReference type="ARBA" id="ARBA00022842"/>
    </source>
</evidence>
<evidence type="ECO:0000259" key="19">
    <source>
        <dbReference type="PROSITE" id="PS50846"/>
    </source>
</evidence>
<dbReference type="EC" id="7.2.2.8" evidence="3"/>
<evidence type="ECO:0000256" key="10">
    <source>
        <dbReference type="ARBA" id="ARBA00022796"/>
    </source>
</evidence>
<keyword evidence="11 18" id="KW-0067">ATP-binding</keyword>
<gene>
    <name evidence="20" type="ORF">SAMN05661077_0841</name>
</gene>
<dbReference type="InterPro" id="IPR023214">
    <property type="entry name" value="HAD_sf"/>
</dbReference>
<evidence type="ECO:0000256" key="6">
    <source>
        <dbReference type="ARBA" id="ARBA00022692"/>
    </source>
</evidence>
<dbReference type="GO" id="GO:0060003">
    <property type="term" value="P:copper ion export"/>
    <property type="evidence" value="ECO:0007669"/>
    <property type="project" value="UniProtKB-ARBA"/>
</dbReference>
<dbReference type="NCBIfam" id="TIGR00003">
    <property type="entry name" value="copper ion binding protein"/>
    <property type="match status" value="2"/>
</dbReference>
<dbReference type="InterPro" id="IPR001757">
    <property type="entry name" value="P_typ_ATPase"/>
</dbReference>
<keyword evidence="14 18" id="KW-1133">Transmembrane helix</keyword>
<dbReference type="FunFam" id="2.70.150.10:FF:000020">
    <property type="entry name" value="Copper-exporting P-type ATPase A"/>
    <property type="match status" value="1"/>
</dbReference>
<sequence length="838" mass="87487">MKELDLGIEGMTCASCSSRVERALNNLEGVSEASVNLASERAAVRYDPEAVDAERIAETVSNTGYTPLIAEYEIGVGGMTCANCSSRVERKLNKLPGVVAATVNLATERATVRYFPETVSPDAIAETIRRTGYEPRPLEGEAAGEDAESRRARSLAGLRREVWLAAALTVPVLVLAMGHMVIPGLHGLLAAAAPWPGTWEWVQLVLTTLVLAGPGRRFWGPGLQAYRHLSPDMNSLVATGTGAAWLYSTGVVVAPWLFPPEARGLYFESAAVIVTVILFGKYLEEVAKGRTSQAIRKLVGLQAKQARVLRDGREEEVPVSQVRTGDLLVVRPGERIPVDGRVTEGSSYVDESMLTGEPAPVAKSAGDEVVGATVNQHGVLRLEVTQVGSDTVLAQIIRMVERAQGAKLPIQGLADRVVRVFTPSVLVVATLTFLTWLAFGPAPAITLALVSAVAVLVVACPCAMGLATPAAIMVGTGRAAELGVLFRKGEALEALSRVDTAVFDKTGTLTEGRPRLTDLESEGDEAGALRLAAAVEAGSEHPLGAAVREAAAERGLELPEAADFAAVPGHGVRATVDDQTVLVGGRRLLEDAGVDAGPWAERTATLAAEGKTPMYLAVDGTVRAVLAVADPLKAEAAAAVAALRDRGLRVAMITGDNRATAEAIARRAGIDEVRAEVLPDGKAEAVEAMQGEGRRVAFVGDGINDAPALAQAEVGVAVGTGTDIAIEAADVTLARGSLDGVVTALDTARRTLGTIRGNLFWAFAYNVALIPLAAGVFYPALGWTLNPMAAGLAMGLSSLFVVSNSLRLRRLRPVRLPVAEGSAPAAEAPGAPSPARAA</sequence>
<evidence type="ECO:0000256" key="3">
    <source>
        <dbReference type="ARBA" id="ARBA00012517"/>
    </source>
</evidence>
<dbReference type="PANTHER" id="PTHR43520">
    <property type="entry name" value="ATP7, ISOFORM B"/>
    <property type="match status" value="1"/>
</dbReference>
<keyword evidence="12" id="KW-0460">Magnesium</keyword>
<dbReference type="SUPFAM" id="SSF56784">
    <property type="entry name" value="HAD-like"/>
    <property type="match status" value="1"/>
</dbReference>
<dbReference type="InterPro" id="IPR008250">
    <property type="entry name" value="ATPase_P-typ_transduc_dom_A_sf"/>
</dbReference>
<feature type="transmembrane region" description="Helical" evidence="18">
    <location>
        <begin position="198"/>
        <end position="215"/>
    </location>
</feature>
<dbReference type="NCBIfam" id="TIGR01494">
    <property type="entry name" value="ATPase_P-type"/>
    <property type="match status" value="1"/>
</dbReference>
<evidence type="ECO:0000256" key="18">
    <source>
        <dbReference type="RuleBase" id="RU362081"/>
    </source>
</evidence>
<dbReference type="InterPro" id="IPR027256">
    <property type="entry name" value="P-typ_ATPase_IB"/>
</dbReference>
<keyword evidence="7 18" id="KW-0479">Metal-binding</keyword>
<dbReference type="EMBL" id="FMUN01000002">
    <property type="protein sequence ID" value="SCX95950.1"/>
    <property type="molecule type" value="Genomic_DNA"/>
</dbReference>
<evidence type="ECO:0000256" key="17">
    <source>
        <dbReference type="ARBA" id="ARBA00023136"/>
    </source>
</evidence>
<evidence type="ECO:0000256" key="14">
    <source>
        <dbReference type="ARBA" id="ARBA00022989"/>
    </source>
</evidence>
<evidence type="ECO:0000256" key="4">
    <source>
        <dbReference type="ARBA" id="ARBA00022448"/>
    </source>
</evidence>
<keyword evidence="15" id="KW-0186">Copper</keyword>
<dbReference type="InterPro" id="IPR023299">
    <property type="entry name" value="ATPase_P-typ_cyto_dom_N"/>
</dbReference>
<dbReference type="InterPro" id="IPR044492">
    <property type="entry name" value="P_typ_ATPase_HD_dom"/>
</dbReference>
<keyword evidence="10" id="KW-0187">Copper transport</keyword>
<dbReference type="PRINTS" id="PR00942">
    <property type="entry name" value="CUATPASEI"/>
</dbReference>
<keyword evidence="8" id="KW-0677">Repeat</keyword>
<dbReference type="Gene3D" id="3.40.1110.10">
    <property type="entry name" value="Calcium-transporting ATPase, cytoplasmic domain N"/>
    <property type="match status" value="1"/>
</dbReference>
<dbReference type="Pfam" id="PF00403">
    <property type="entry name" value="HMA"/>
    <property type="match status" value="2"/>
</dbReference>
<dbReference type="InterPro" id="IPR036412">
    <property type="entry name" value="HAD-like_sf"/>
</dbReference>
<feature type="transmembrane region" description="Helical" evidence="18">
    <location>
        <begin position="264"/>
        <end position="283"/>
    </location>
</feature>
<dbReference type="NCBIfam" id="TIGR01525">
    <property type="entry name" value="ATPase-IB_hvy"/>
    <property type="match status" value="1"/>
</dbReference>
<dbReference type="GO" id="GO:0140581">
    <property type="term" value="F:P-type monovalent copper transporter activity"/>
    <property type="evidence" value="ECO:0007669"/>
    <property type="project" value="UniProtKB-EC"/>
</dbReference>
<dbReference type="OrthoDB" id="9814270at2"/>
<dbReference type="GO" id="GO:0005507">
    <property type="term" value="F:copper ion binding"/>
    <property type="evidence" value="ECO:0007669"/>
    <property type="project" value="InterPro"/>
</dbReference>
<feature type="transmembrane region" description="Helical" evidence="18">
    <location>
        <begin position="759"/>
        <end position="781"/>
    </location>
</feature>
<dbReference type="InterPro" id="IPR017969">
    <property type="entry name" value="Heavy-metal-associated_CS"/>
</dbReference>
<dbReference type="InterPro" id="IPR023298">
    <property type="entry name" value="ATPase_P-typ_TM_dom_sf"/>
</dbReference>
<dbReference type="RefSeq" id="WP_054966639.1">
    <property type="nucleotide sequence ID" value="NZ_FMUN01000002.1"/>
</dbReference>
<evidence type="ECO:0000313" key="20">
    <source>
        <dbReference type="EMBL" id="SCX95950.1"/>
    </source>
</evidence>
<dbReference type="PROSITE" id="PS50846">
    <property type="entry name" value="HMA_2"/>
    <property type="match status" value="2"/>
</dbReference>
<keyword evidence="13" id="KW-1278">Translocase</keyword>
<dbReference type="Gene3D" id="3.30.70.100">
    <property type="match status" value="2"/>
</dbReference>
<dbReference type="STRING" id="381306.AN478_10960"/>
<dbReference type="GO" id="GO:0043682">
    <property type="term" value="F:P-type divalent copper transporter activity"/>
    <property type="evidence" value="ECO:0007669"/>
    <property type="project" value="TreeGrafter"/>
</dbReference>
<dbReference type="GO" id="GO:0016887">
    <property type="term" value="F:ATP hydrolysis activity"/>
    <property type="evidence" value="ECO:0007669"/>
    <property type="project" value="InterPro"/>
</dbReference>
<feature type="transmembrane region" description="Helical" evidence="18">
    <location>
        <begin position="417"/>
        <end position="439"/>
    </location>
</feature>
<dbReference type="SFLD" id="SFLDS00003">
    <property type="entry name" value="Haloacid_Dehalogenase"/>
    <property type="match status" value="1"/>
</dbReference>
<evidence type="ECO:0000256" key="2">
    <source>
        <dbReference type="ARBA" id="ARBA00006024"/>
    </source>
</evidence>
<dbReference type="InterPro" id="IPR036163">
    <property type="entry name" value="HMA_dom_sf"/>
</dbReference>
<dbReference type="Pfam" id="PF00702">
    <property type="entry name" value="Hydrolase"/>
    <property type="match status" value="1"/>
</dbReference>
<dbReference type="SFLD" id="SFLDG00002">
    <property type="entry name" value="C1.7:_P-type_atpase_like"/>
    <property type="match status" value="1"/>
</dbReference>
<feature type="transmembrane region" description="Helical" evidence="18">
    <location>
        <begin position="787"/>
        <end position="806"/>
    </location>
</feature>
<dbReference type="InterPro" id="IPR018303">
    <property type="entry name" value="ATPase_P-typ_P_site"/>
</dbReference>
<evidence type="ECO:0000313" key="21">
    <source>
        <dbReference type="Proteomes" id="UP000183104"/>
    </source>
</evidence>
<dbReference type="Proteomes" id="UP000183104">
    <property type="component" value="Unassembled WGS sequence"/>
</dbReference>
<keyword evidence="21" id="KW-1185">Reference proteome</keyword>
<evidence type="ECO:0000256" key="1">
    <source>
        <dbReference type="ARBA" id="ARBA00004651"/>
    </source>
</evidence>
<organism evidence="20 21">
    <name type="scientific">Thiohalorhabdus denitrificans</name>
    <dbReference type="NCBI Taxonomy" id="381306"/>
    <lineage>
        <taxon>Bacteria</taxon>
        <taxon>Pseudomonadati</taxon>
        <taxon>Pseudomonadota</taxon>
        <taxon>Gammaproteobacteria</taxon>
        <taxon>Thiohalorhabdales</taxon>
        <taxon>Thiohalorhabdaceae</taxon>
        <taxon>Thiohalorhabdus</taxon>
    </lineage>
</organism>
<dbReference type="NCBIfam" id="TIGR01511">
    <property type="entry name" value="ATPase-IB1_Cu"/>
    <property type="match status" value="1"/>
</dbReference>
<comment type="subcellular location">
    <subcellularLocation>
        <location evidence="1">Cell membrane</location>
        <topology evidence="1">Multi-pass membrane protein</topology>
    </subcellularLocation>
</comment>
<dbReference type="AlphaFoldDB" id="A0A0P9GI31"/>
<dbReference type="PRINTS" id="PR00119">
    <property type="entry name" value="CATATPASE"/>
</dbReference>
<dbReference type="SUPFAM" id="SSF81653">
    <property type="entry name" value="Calcium ATPase, transduction domain A"/>
    <property type="match status" value="1"/>
</dbReference>
<dbReference type="SUPFAM" id="SSF81665">
    <property type="entry name" value="Calcium ATPase, transmembrane domain M"/>
    <property type="match status" value="1"/>
</dbReference>
<dbReference type="CDD" id="cd02094">
    <property type="entry name" value="P-type_ATPase_Cu-like"/>
    <property type="match status" value="1"/>
</dbReference>
<evidence type="ECO:0000256" key="16">
    <source>
        <dbReference type="ARBA" id="ARBA00023065"/>
    </source>
</evidence>
<evidence type="ECO:0000256" key="8">
    <source>
        <dbReference type="ARBA" id="ARBA00022737"/>
    </source>
</evidence>
<dbReference type="InterPro" id="IPR006121">
    <property type="entry name" value="HMA_dom"/>
</dbReference>
<evidence type="ECO:0000256" key="5">
    <source>
        <dbReference type="ARBA" id="ARBA00022475"/>
    </source>
</evidence>
<keyword evidence="5 18" id="KW-1003">Cell membrane</keyword>
<keyword evidence="6 18" id="KW-0812">Transmembrane</keyword>
<dbReference type="GO" id="GO:0005886">
    <property type="term" value="C:plasma membrane"/>
    <property type="evidence" value="ECO:0007669"/>
    <property type="project" value="UniProtKB-SubCell"/>
</dbReference>
<keyword evidence="17 18" id="KW-0472">Membrane</keyword>
<evidence type="ECO:0000256" key="11">
    <source>
        <dbReference type="ARBA" id="ARBA00022840"/>
    </source>
</evidence>
<dbReference type="SFLD" id="SFLDF00027">
    <property type="entry name" value="p-type_atpase"/>
    <property type="match status" value="1"/>
</dbReference>
<dbReference type="PATRIC" id="fig|381306.5.peg.953"/>
<name>A0A0P9GI31_9GAMM</name>
<reference evidence="21" key="1">
    <citation type="submission" date="2016-10" db="EMBL/GenBank/DDBJ databases">
        <authorList>
            <person name="Varghese N."/>
        </authorList>
    </citation>
    <scope>NUCLEOTIDE SEQUENCE [LARGE SCALE GENOMIC DNA]</scope>
    <source>
        <strain evidence="21">HL 19</strain>
    </source>
</reference>
<evidence type="ECO:0000256" key="9">
    <source>
        <dbReference type="ARBA" id="ARBA00022741"/>
    </source>
</evidence>
<dbReference type="PROSITE" id="PS00154">
    <property type="entry name" value="ATPASE_E1_E2"/>
    <property type="match status" value="1"/>
</dbReference>
<dbReference type="FunFam" id="3.30.70.100:FF:000005">
    <property type="entry name" value="Copper-exporting P-type ATPase A"/>
    <property type="match status" value="2"/>
</dbReference>
<dbReference type="PROSITE" id="PS01047">
    <property type="entry name" value="HMA_1"/>
    <property type="match status" value="2"/>
</dbReference>
<keyword evidence="9 18" id="KW-0547">Nucleotide-binding</keyword>
<feature type="transmembrane region" description="Helical" evidence="18">
    <location>
        <begin position="162"/>
        <end position="186"/>
    </location>
</feature>
<evidence type="ECO:0000256" key="15">
    <source>
        <dbReference type="ARBA" id="ARBA00023008"/>
    </source>
</evidence>
<dbReference type="GO" id="GO:0055070">
    <property type="term" value="P:copper ion homeostasis"/>
    <property type="evidence" value="ECO:0007669"/>
    <property type="project" value="TreeGrafter"/>
</dbReference>
<feature type="transmembrane region" description="Helical" evidence="18">
    <location>
        <begin position="236"/>
        <end position="258"/>
    </location>
</feature>
<feature type="domain" description="HMA" evidence="19">
    <location>
        <begin position="70"/>
        <end position="136"/>
    </location>
</feature>
<dbReference type="InterPro" id="IPR059000">
    <property type="entry name" value="ATPase_P-type_domA"/>
</dbReference>
<keyword evidence="16" id="KW-0406">Ion transport</keyword>
<dbReference type="GO" id="GO:0005524">
    <property type="term" value="F:ATP binding"/>
    <property type="evidence" value="ECO:0007669"/>
    <property type="project" value="UniProtKB-UniRule"/>
</dbReference>
<keyword evidence="4" id="KW-0813">Transport</keyword>
<feature type="domain" description="HMA" evidence="19">
    <location>
        <begin position="2"/>
        <end position="68"/>
    </location>
</feature>
<dbReference type="SUPFAM" id="SSF55008">
    <property type="entry name" value="HMA, heavy metal-associated domain"/>
    <property type="match status" value="2"/>
</dbReference>
<dbReference type="Gene3D" id="3.40.50.1000">
    <property type="entry name" value="HAD superfamily/HAD-like"/>
    <property type="match status" value="1"/>
</dbReference>
<dbReference type="Gene3D" id="2.70.150.10">
    <property type="entry name" value="Calcium-transporting ATPase, cytoplasmic transduction domain A"/>
    <property type="match status" value="1"/>
</dbReference>
<dbReference type="InterPro" id="IPR006122">
    <property type="entry name" value="HMA_Cu_ion-bd"/>
</dbReference>
<evidence type="ECO:0000256" key="13">
    <source>
        <dbReference type="ARBA" id="ARBA00022967"/>
    </source>
</evidence>